<dbReference type="SUPFAM" id="SSF51045">
    <property type="entry name" value="WW domain"/>
    <property type="match status" value="3"/>
</dbReference>
<feature type="region of interest" description="Disordered" evidence="2">
    <location>
        <begin position="227"/>
        <end position="378"/>
    </location>
</feature>
<dbReference type="EMBL" id="VTPC01090159">
    <property type="protein sequence ID" value="KAF2884540.1"/>
    <property type="molecule type" value="Genomic_DNA"/>
</dbReference>
<dbReference type="SMART" id="SM00456">
    <property type="entry name" value="WW"/>
    <property type="match status" value="3"/>
</dbReference>
<dbReference type="GO" id="GO:0005634">
    <property type="term" value="C:nucleus"/>
    <property type="evidence" value="ECO:0007669"/>
    <property type="project" value="TreeGrafter"/>
</dbReference>
<keyword evidence="6" id="KW-1185">Reference proteome</keyword>
<evidence type="ECO:0000256" key="1">
    <source>
        <dbReference type="ARBA" id="ARBA00022737"/>
    </source>
</evidence>
<dbReference type="InterPro" id="IPR001202">
    <property type="entry name" value="WW_dom"/>
</dbReference>
<dbReference type="FunFam" id="2.20.70.10:FF:000010">
    <property type="entry name" value="Transcription elongation regulator 1 (CA150)"/>
    <property type="match status" value="1"/>
</dbReference>
<evidence type="ECO:0008006" key="7">
    <source>
        <dbReference type="Google" id="ProtNLM"/>
    </source>
</evidence>
<feature type="compositionally biased region" description="Gly residues" evidence="2">
    <location>
        <begin position="159"/>
        <end position="169"/>
    </location>
</feature>
<feature type="compositionally biased region" description="Acidic residues" evidence="2">
    <location>
        <begin position="1"/>
        <end position="33"/>
    </location>
</feature>
<dbReference type="PANTHER" id="PTHR15377:SF3">
    <property type="entry name" value="WW DOMAIN-CONTAINING PROTEIN"/>
    <property type="match status" value="1"/>
</dbReference>
<feature type="compositionally biased region" description="Pro residues" evidence="2">
    <location>
        <begin position="317"/>
        <end position="327"/>
    </location>
</feature>
<feature type="compositionally biased region" description="Gly residues" evidence="2">
    <location>
        <begin position="176"/>
        <end position="185"/>
    </location>
</feature>
<feature type="compositionally biased region" description="Basic and acidic residues" evidence="2">
    <location>
        <begin position="276"/>
        <end position="287"/>
    </location>
</feature>
<dbReference type="PROSITE" id="PS51676">
    <property type="entry name" value="FF"/>
    <property type="match status" value="2"/>
</dbReference>
<dbReference type="AlphaFoldDB" id="A0A8K0CBQ3"/>
<dbReference type="Pfam" id="PF01846">
    <property type="entry name" value="FF"/>
    <property type="match status" value="2"/>
</dbReference>
<feature type="domain" description="WW" evidence="3">
    <location>
        <begin position="205"/>
        <end position="232"/>
    </location>
</feature>
<dbReference type="FunFam" id="1.10.10.440:FF:000001">
    <property type="entry name" value="Transcription elongation regulator 1 like"/>
    <property type="match status" value="1"/>
</dbReference>
<feature type="compositionally biased region" description="Pro residues" evidence="2">
    <location>
        <begin position="351"/>
        <end position="378"/>
    </location>
</feature>
<dbReference type="Proteomes" id="UP000801492">
    <property type="component" value="Unassembled WGS sequence"/>
</dbReference>
<dbReference type="Gene3D" id="2.20.70.10">
    <property type="match status" value="3"/>
</dbReference>
<dbReference type="FunFam" id="1.10.10.440:FF:000029">
    <property type="entry name" value="Uncharacterized protein, isoform B"/>
    <property type="match status" value="1"/>
</dbReference>
<keyword evidence="1" id="KW-0677">Repeat</keyword>
<feature type="domain" description="WW" evidence="3">
    <location>
        <begin position="402"/>
        <end position="429"/>
    </location>
</feature>
<feature type="domain" description="WW" evidence="3">
    <location>
        <begin position="528"/>
        <end position="557"/>
    </location>
</feature>
<dbReference type="OrthoDB" id="63972at2759"/>
<organism evidence="5 6">
    <name type="scientific">Ignelater luminosus</name>
    <name type="common">Cucubano</name>
    <name type="synonym">Pyrophorus luminosus</name>
    <dbReference type="NCBI Taxonomy" id="2038154"/>
    <lineage>
        <taxon>Eukaryota</taxon>
        <taxon>Metazoa</taxon>
        <taxon>Ecdysozoa</taxon>
        <taxon>Arthropoda</taxon>
        <taxon>Hexapoda</taxon>
        <taxon>Insecta</taxon>
        <taxon>Pterygota</taxon>
        <taxon>Neoptera</taxon>
        <taxon>Endopterygota</taxon>
        <taxon>Coleoptera</taxon>
        <taxon>Polyphaga</taxon>
        <taxon>Elateriformia</taxon>
        <taxon>Elateroidea</taxon>
        <taxon>Elateridae</taxon>
        <taxon>Agrypninae</taxon>
        <taxon>Pyrophorini</taxon>
        <taxon>Ignelater</taxon>
    </lineage>
</organism>
<dbReference type="GO" id="GO:0070063">
    <property type="term" value="F:RNA polymerase binding"/>
    <property type="evidence" value="ECO:0007669"/>
    <property type="project" value="InterPro"/>
</dbReference>
<feature type="compositionally biased region" description="Low complexity" evidence="2">
    <location>
        <begin position="245"/>
        <end position="275"/>
    </location>
</feature>
<comment type="caution">
    <text evidence="5">The sequence shown here is derived from an EMBL/GenBank/DDBJ whole genome shotgun (WGS) entry which is preliminary data.</text>
</comment>
<feature type="compositionally biased region" description="Pro residues" evidence="2">
    <location>
        <begin position="146"/>
        <end position="157"/>
    </location>
</feature>
<dbReference type="PROSITE" id="PS50020">
    <property type="entry name" value="WW_DOMAIN_2"/>
    <property type="match status" value="3"/>
</dbReference>
<dbReference type="PROSITE" id="PS01159">
    <property type="entry name" value="WW_DOMAIN_1"/>
    <property type="match status" value="1"/>
</dbReference>
<dbReference type="SMART" id="SM00441">
    <property type="entry name" value="FF"/>
    <property type="match status" value="2"/>
</dbReference>
<dbReference type="InterPro" id="IPR036517">
    <property type="entry name" value="FF_domain_sf"/>
</dbReference>
<dbReference type="CDD" id="cd00201">
    <property type="entry name" value="WW"/>
    <property type="match status" value="3"/>
</dbReference>
<dbReference type="Gene3D" id="1.10.10.440">
    <property type="entry name" value="FF domain"/>
    <property type="match status" value="2"/>
</dbReference>
<feature type="region of interest" description="Disordered" evidence="2">
    <location>
        <begin position="562"/>
        <end position="626"/>
    </location>
</feature>
<evidence type="ECO:0000259" key="3">
    <source>
        <dbReference type="PROSITE" id="PS50020"/>
    </source>
</evidence>
<dbReference type="SUPFAM" id="SSF81698">
    <property type="entry name" value="FF domain"/>
    <property type="match status" value="2"/>
</dbReference>
<feature type="domain" description="FF" evidence="4">
    <location>
        <begin position="710"/>
        <end position="765"/>
    </location>
</feature>
<dbReference type="InterPro" id="IPR002713">
    <property type="entry name" value="FF_domain"/>
</dbReference>
<name>A0A8K0CBQ3_IGNLU</name>
<feature type="region of interest" description="Disordered" evidence="2">
    <location>
        <begin position="1"/>
        <end position="196"/>
    </location>
</feature>
<gene>
    <name evidence="5" type="ORF">ILUMI_21633</name>
</gene>
<feature type="compositionally biased region" description="Low complexity" evidence="2">
    <location>
        <begin position="288"/>
        <end position="316"/>
    </location>
</feature>
<dbReference type="Pfam" id="PF23517">
    <property type="entry name" value="WW_TCERG1"/>
    <property type="match status" value="1"/>
</dbReference>
<accession>A0A8K0CBQ3</accession>
<feature type="region of interest" description="Disordered" evidence="2">
    <location>
        <begin position="474"/>
        <end position="531"/>
    </location>
</feature>
<protein>
    <recommendedName>
        <fullName evidence="7">Transcription elongation regulator 1</fullName>
    </recommendedName>
</protein>
<evidence type="ECO:0000313" key="6">
    <source>
        <dbReference type="Proteomes" id="UP000801492"/>
    </source>
</evidence>
<feature type="compositionally biased region" description="Basic and acidic residues" evidence="2">
    <location>
        <begin position="489"/>
        <end position="518"/>
    </location>
</feature>
<dbReference type="GO" id="GO:0003712">
    <property type="term" value="F:transcription coregulator activity"/>
    <property type="evidence" value="ECO:0007669"/>
    <property type="project" value="TreeGrafter"/>
</dbReference>
<feature type="compositionally biased region" description="Gly residues" evidence="2">
    <location>
        <begin position="129"/>
        <end position="142"/>
    </location>
</feature>
<proteinExistence type="predicted"/>
<evidence type="ECO:0000313" key="5">
    <source>
        <dbReference type="EMBL" id="KAF2884540.1"/>
    </source>
</evidence>
<dbReference type="InterPro" id="IPR057565">
    <property type="entry name" value="WW_TCRG1_3rd"/>
</dbReference>
<dbReference type="PANTHER" id="PTHR15377">
    <property type="entry name" value="TRANSCRIPTION ELONGATION REGULATOR 1"/>
    <property type="match status" value="1"/>
</dbReference>
<feature type="compositionally biased region" description="Pro residues" evidence="2">
    <location>
        <begin position="88"/>
        <end position="114"/>
    </location>
</feature>
<evidence type="ECO:0000259" key="4">
    <source>
        <dbReference type="PROSITE" id="PS51676"/>
    </source>
</evidence>
<feature type="domain" description="FF" evidence="4">
    <location>
        <begin position="643"/>
        <end position="698"/>
    </location>
</feature>
<reference evidence="5" key="1">
    <citation type="submission" date="2019-08" db="EMBL/GenBank/DDBJ databases">
        <title>The genome of the North American firefly Photinus pyralis.</title>
        <authorList>
            <consortium name="Photinus pyralis genome working group"/>
            <person name="Fallon T.R."/>
            <person name="Sander Lower S.E."/>
            <person name="Weng J.-K."/>
        </authorList>
    </citation>
    <scope>NUCLEOTIDE SEQUENCE</scope>
    <source>
        <strain evidence="5">TRF0915ILg1</strain>
        <tissue evidence="5">Whole body</tissue>
    </source>
</reference>
<dbReference type="InterPro" id="IPR045148">
    <property type="entry name" value="TCRG1-like"/>
</dbReference>
<dbReference type="Pfam" id="PF00397">
    <property type="entry name" value="WW"/>
    <property type="match status" value="2"/>
</dbReference>
<evidence type="ECO:0000256" key="2">
    <source>
        <dbReference type="SAM" id="MobiDB-lite"/>
    </source>
</evidence>
<sequence length="806" mass="86759">MAEAENPMEFDGTDIENTVQEDFDEDIGFEGEETGSTGTGGNGEDFTPRGRGRGNFRGRGQPRNWPGPPPGPRGEGPPRFRGRGFGPGGPPPFRGGRGGPPPMFGRGGPPPRNGPPGGFNGPPNFNGPNWGGPMGPPGGMGGPPNMMGPPGGPPFGPPGMLGGPPNMGGGPPPMMGGPGGPGQFGPPGVVQPPPNLGIDVNSEIWVETKTAEGKSYYYNARTRETTWTKPEGPNIKVISQDQVEAMAQAAAGSGSAPQGTSTAAQAALAQANVTNKPEETEEAKAESASKQAQPAAPANNPNPAANGPIQPPGLMQGPPPGMPPFGGPPGQFGGPPFGMPPPGFQGNWGPGAPPWAGGPPGPAPWGMPPGLMPGMQPPINPVEEAAVMAKIDPEIVAKASEWSEHKAPDGRFYYYNAKKGESVWEKPQPLKDLETAKLAAAQGISTRPGTENAGTSADIPGKAVAAQVVTSNGGEIPVGIAVAPEDEAEKQKKREEEAKRKKEEEEKVKEQKAQDKSRPISSTPVPGTPWCVVWTGDGRVFFYNPSSRTSVWERPEDLLGRSDVDKMVSNPPDALQPQKDSPVKPGNKKRSASEDSDSEQEENPLKKVKTDNSNGTPQTKKIDIGKEAAIEAEVRAAKERAIIPLEQRIKSFKEMLTEKEVSAFSTWEKELHKIVFDPRYLLLTSKERKQVFERYVKERAEEERREKRNKLRERKDAFRKLLSESHLHGKSSFSDFAQKYAKDERFKGVEKMRERESLFNEYLIEVRRREKEEKSQRREQPNCLFKSCGPVLWTNWPVQGISACSA</sequence>
<dbReference type="InterPro" id="IPR036020">
    <property type="entry name" value="WW_dom_sf"/>
</dbReference>